<dbReference type="FunCoup" id="A0A6P8QS19">
    <property type="interactions" value="358"/>
</dbReference>
<feature type="domain" description="Beta/gamma crystallin 'Greek key'" evidence="6">
    <location>
        <begin position="47"/>
        <end position="89"/>
    </location>
</feature>
<dbReference type="KEGG" id="gsh:117360392"/>
<dbReference type="AlphaFoldDB" id="A0A6P8QS19"/>
<keyword evidence="4" id="KW-0273">Eye lens protein</keyword>
<dbReference type="InParanoid" id="A0A6P8QS19"/>
<dbReference type="Proteomes" id="UP000515159">
    <property type="component" value="Chromosome 5"/>
</dbReference>
<keyword evidence="7" id="KW-1185">Reference proteome</keyword>
<feature type="domain" description="Beta/gamma crystallin 'Greek key'" evidence="6">
    <location>
        <begin position="8"/>
        <end position="46"/>
    </location>
</feature>
<dbReference type="RefSeq" id="XP_033799994.1">
    <property type="nucleotide sequence ID" value="XM_033944103.1"/>
</dbReference>
<reference evidence="8" key="1">
    <citation type="submission" date="2025-08" db="UniProtKB">
        <authorList>
            <consortium name="RefSeq"/>
        </authorList>
    </citation>
    <scope>IDENTIFICATION</scope>
</reference>
<comment type="subunit">
    <text evidence="3">Monomer.</text>
</comment>
<dbReference type="InterPro" id="IPR050252">
    <property type="entry name" value="Beta/Gamma-Crystallin"/>
</dbReference>
<dbReference type="SUPFAM" id="SSF49695">
    <property type="entry name" value="gamma-Crystallin-like"/>
    <property type="match status" value="1"/>
</dbReference>
<dbReference type="InterPro" id="IPR001064">
    <property type="entry name" value="Beta/gamma_crystallin"/>
</dbReference>
<name>A0A6P8QS19_GEOSA</name>
<dbReference type="PRINTS" id="PR01367">
    <property type="entry name" value="BGCRYSTALLIN"/>
</dbReference>
<protein>
    <submittedName>
        <fullName evidence="8">Gamma-crystallin 1-like</fullName>
    </submittedName>
</protein>
<accession>A0A6P8QS19</accession>
<sequence length="181" mass="21939">MTHFYVFQMIIFYEEKNFQGHFYECTDDCSDLQVYFSRSNSIQVQNGCWMIYEHPQYKGQQYFLRKGEYPDFQGWMGSNDSIRSCMMIPSYRGSYRLRLYERNNFGGRMLESSKDCPSVYYQFHNTDIQSCLVFKGYWIFYDQPDYRGHQYYLRPGEYRRFTDWGATNARVGSFRKIADFS</sequence>
<dbReference type="Pfam" id="PF00030">
    <property type="entry name" value="Crystall"/>
    <property type="match status" value="2"/>
</dbReference>
<dbReference type="GO" id="GO:0005212">
    <property type="term" value="F:structural constituent of eye lens"/>
    <property type="evidence" value="ECO:0007669"/>
    <property type="project" value="UniProtKB-KW"/>
</dbReference>
<dbReference type="SMART" id="SM00247">
    <property type="entry name" value="XTALbg"/>
    <property type="match status" value="2"/>
</dbReference>
<dbReference type="FunFam" id="2.60.20.10:FF:000001">
    <property type="entry name" value="Crystallin gamma S"/>
    <property type="match status" value="1"/>
</dbReference>
<evidence type="ECO:0000313" key="8">
    <source>
        <dbReference type="RefSeq" id="XP_033799994.1"/>
    </source>
</evidence>
<evidence type="ECO:0000256" key="4">
    <source>
        <dbReference type="ARBA" id="ARBA00022613"/>
    </source>
</evidence>
<comment type="similarity">
    <text evidence="2">Belongs to the beta/gamma-crystallin family.</text>
</comment>
<dbReference type="GO" id="GO:0007601">
    <property type="term" value="P:visual perception"/>
    <property type="evidence" value="ECO:0007669"/>
    <property type="project" value="TreeGrafter"/>
</dbReference>
<dbReference type="Gene3D" id="2.60.20.10">
    <property type="entry name" value="Crystallins"/>
    <property type="match status" value="2"/>
</dbReference>
<comment type="function">
    <text evidence="1">Crystallins are the dominant structural components of the vertebrate eye lens.</text>
</comment>
<evidence type="ECO:0000256" key="1">
    <source>
        <dbReference type="ARBA" id="ARBA00003689"/>
    </source>
</evidence>
<dbReference type="GeneID" id="117360392"/>
<evidence type="ECO:0000259" key="6">
    <source>
        <dbReference type="PROSITE" id="PS50915"/>
    </source>
</evidence>
<gene>
    <name evidence="8" type="primary">LOC117360392</name>
</gene>
<evidence type="ECO:0000256" key="2">
    <source>
        <dbReference type="ARBA" id="ARBA00009646"/>
    </source>
</evidence>
<dbReference type="OrthoDB" id="8407241at2759"/>
<proteinExistence type="inferred from homology"/>
<dbReference type="PANTHER" id="PTHR11818:SF129">
    <property type="entry name" value="CRYSTALLIN, GAMMA M6-RELATED"/>
    <property type="match status" value="1"/>
</dbReference>
<keyword evidence="5" id="KW-0677">Repeat</keyword>
<evidence type="ECO:0000256" key="3">
    <source>
        <dbReference type="ARBA" id="ARBA00011245"/>
    </source>
</evidence>
<dbReference type="GO" id="GO:0002088">
    <property type="term" value="P:lens development in camera-type eye"/>
    <property type="evidence" value="ECO:0007669"/>
    <property type="project" value="TreeGrafter"/>
</dbReference>
<evidence type="ECO:0000256" key="5">
    <source>
        <dbReference type="ARBA" id="ARBA00022737"/>
    </source>
</evidence>
<dbReference type="FunFam" id="2.60.20.10:FF:000003">
    <property type="entry name" value="Crystallin gamma S"/>
    <property type="match status" value="1"/>
</dbReference>
<evidence type="ECO:0000313" key="7">
    <source>
        <dbReference type="Proteomes" id="UP000515159"/>
    </source>
</evidence>
<dbReference type="InterPro" id="IPR011024">
    <property type="entry name" value="G_crystallin-like"/>
</dbReference>
<dbReference type="PROSITE" id="PS50915">
    <property type="entry name" value="CRYSTALLIN_BETA_GAMMA"/>
    <property type="match status" value="3"/>
</dbReference>
<organism evidence="7 8">
    <name type="scientific">Geotrypetes seraphini</name>
    <name type="common">Gaboon caecilian</name>
    <name type="synonym">Caecilia seraphini</name>
    <dbReference type="NCBI Taxonomy" id="260995"/>
    <lineage>
        <taxon>Eukaryota</taxon>
        <taxon>Metazoa</taxon>
        <taxon>Chordata</taxon>
        <taxon>Craniata</taxon>
        <taxon>Vertebrata</taxon>
        <taxon>Euteleostomi</taxon>
        <taxon>Amphibia</taxon>
        <taxon>Gymnophiona</taxon>
        <taxon>Geotrypetes</taxon>
    </lineage>
</organism>
<dbReference type="PANTHER" id="PTHR11818">
    <property type="entry name" value="BETA/GAMMA CRYSTALLIN"/>
    <property type="match status" value="1"/>
</dbReference>
<feature type="domain" description="Beta/gamma crystallin 'Greek key'" evidence="6">
    <location>
        <begin position="136"/>
        <end position="178"/>
    </location>
</feature>